<organism evidence="1">
    <name type="scientific">Orpheovirus IHUMI-LCC2</name>
    <dbReference type="NCBI Taxonomy" id="2023057"/>
    <lineage>
        <taxon>Viruses</taxon>
        <taxon>Varidnaviria</taxon>
        <taxon>Bamfordvirae</taxon>
        <taxon>Nucleocytoviricota</taxon>
        <taxon>Megaviricetes</taxon>
        <taxon>Pimascovirales</taxon>
        <taxon>Ocovirineae</taxon>
        <taxon>Orpheoviridae</taxon>
        <taxon>Alphaorpheovirus</taxon>
        <taxon>Alphaorpheovirus massiliense</taxon>
    </lineage>
</organism>
<reference evidence="1" key="1">
    <citation type="submission" date="2017-08" db="EMBL/GenBank/DDBJ databases">
        <authorList>
            <consortium name="Urmite Genomes"/>
        </authorList>
    </citation>
    <scope>NUCLEOTIDE SEQUENCE [LARGE SCALE GENOMIC DNA]</scope>
    <source>
        <strain evidence="1">IHUMI-LCC2</strain>
    </source>
</reference>
<name>A0A2I2L5P2_9VIRU</name>
<dbReference type="Proteomes" id="UP000236316">
    <property type="component" value="Segment"/>
</dbReference>
<keyword evidence="2" id="KW-1185">Reference proteome</keyword>
<accession>A0A2I2L5P2</accession>
<gene>
    <name evidence="1" type="ORF">ORPV_943</name>
</gene>
<dbReference type="RefSeq" id="YP_009449149.1">
    <property type="nucleotide sequence ID" value="NC_036594.1"/>
</dbReference>
<dbReference type="GeneID" id="35382787"/>
<sequence>MFNVSVYKNESYINIYSIYNGIIIINIEMYNGGSISFVVMNGDEKYPHMASLEDYKFQILEEINSNETNKNKFKYWNDIYIKDKNKLETLQSKVEKYTNVQNSYIIIYNICGYYNFNV</sequence>
<evidence type="ECO:0000313" key="2">
    <source>
        <dbReference type="Proteomes" id="UP000236316"/>
    </source>
</evidence>
<dbReference type="KEGG" id="vg:35382787"/>
<proteinExistence type="predicted"/>
<dbReference type="EMBL" id="LT906555">
    <property type="protein sequence ID" value="SNW62847.1"/>
    <property type="molecule type" value="Genomic_DNA"/>
</dbReference>
<protein>
    <submittedName>
        <fullName evidence="1">Uncharacterized protein</fullName>
    </submittedName>
</protein>
<evidence type="ECO:0000313" key="1">
    <source>
        <dbReference type="EMBL" id="SNW62847.1"/>
    </source>
</evidence>